<dbReference type="Pfam" id="PF00111">
    <property type="entry name" value="Fer2"/>
    <property type="match status" value="1"/>
</dbReference>
<accession>A0ABM9AF72</accession>
<dbReference type="InterPro" id="IPR036683">
    <property type="entry name" value="CO_DH_flav_C_dom_sf"/>
</dbReference>
<dbReference type="Gene3D" id="3.10.20.30">
    <property type="match status" value="1"/>
</dbReference>
<dbReference type="InterPro" id="IPR036318">
    <property type="entry name" value="FAD-bd_PCMH-like_sf"/>
</dbReference>
<keyword evidence="4" id="KW-0560">Oxidoreductase</keyword>
<dbReference type="RefSeq" id="WP_237444024.1">
    <property type="nucleotide sequence ID" value="NZ_CAKLPX010000001.1"/>
</dbReference>
<evidence type="ECO:0000256" key="3">
    <source>
        <dbReference type="ARBA" id="ARBA00022827"/>
    </source>
</evidence>
<dbReference type="InterPro" id="IPR002346">
    <property type="entry name" value="Mopterin_DH_FAD-bd"/>
</dbReference>
<keyword evidence="2" id="KW-0479">Metal-binding</keyword>
<dbReference type="InterPro" id="IPR014307">
    <property type="entry name" value="Xanthine_DH_ssu"/>
</dbReference>
<feature type="domain" description="2Fe-2S ferredoxin-type" evidence="6">
    <location>
        <begin position="1"/>
        <end position="85"/>
    </location>
</feature>
<dbReference type="PROSITE" id="PS51387">
    <property type="entry name" value="FAD_PCMH"/>
    <property type="match status" value="1"/>
</dbReference>
<dbReference type="InterPro" id="IPR006058">
    <property type="entry name" value="2Fe2S_fd_BS"/>
</dbReference>
<dbReference type="NCBIfam" id="TIGR02963">
    <property type="entry name" value="xanthine_xdhA"/>
    <property type="match status" value="1"/>
</dbReference>
<keyword evidence="1" id="KW-0285">Flavoprotein</keyword>
<evidence type="ECO:0000259" key="7">
    <source>
        <dbReference type="PROSITE" id="PS51387"/>
    </source>
</evidence>
<keyword evidence="5" id="KW-0408">Iron</keyword>
<dbReference type="InterPro" id="IPR012675">
    <property type="entry name" value="Beta-grasp_dom_sf"/>
</dbReference>
<dbReference type="SUPFAM" id="SSF55447">
    <property type="entry name" value="CO dehydrogenase flavoprotein C-terminal domain-like"/>
    <property type="match status" value="1"/>
</dbReference>
<dbReference type="Gene3D" id="1.10.150.120">
    <property type="entry name" value="[2Fe-2S]-binding domain"/>
    <property type="match status" value="1"/>
</dbReference>
<keyword evidence="3" id="KW-0274">FAD</keyword>
<proteinExistence type="predicted"/>
<evidence type="ECO:0000313" key="9">
    <source>
        <dbReference type="Proteomes" id="UP000838100"/>
    </source>
</evidence>
<evidence type="ECO:0000259" key="6">
    <source>
        <dbReference type="PROSITE" id="PS51085"/>
    </source>
</evidence>
<evidence type="ECO:0008006" key="10">
    <source>
        <dbReference type="Google" id="ProtNLM"/>
    </source>
</evidence>
<dbReference type="SUPFAM" id="SSF56176">
    <property type="entry name" value="FAD-binding/transporter-associated domain-like"/>
    <property type="match status" value="1"/>
</dbReference>
<dbReference type="InterPro" id="IPR012175">
    <property type="entry name" value="Xanth_DH_ssu_bac"/>
</dbReference>
<name>A0ABM9AF72_9GAMM</name>
<dbReference type="Gene3D" id="3.30.390.50">
    <property type="entry name" value="CO dehydrogenase flavoprotein, C-terminal domain"/>
    <property type="match status" value="1"/>
</dbReference>
<dbReference type="Pfam" id="PF03450">
    <property type="entry name" value="CO_deh_flav_C"/>
    <property type="match status" value="1"/>
</dbReference>
<dbReference type="InterPro" id="IPR036884">
    <property type="entry name" value="2Fe-2S-bd_dom_sf"/>
</dbReference>
<evidence type="ECO:0000256" key="5">
    <source>
        <dbReference type="ARBA" id="ARBA00023004"/>
    </source>
</evidence>
<evidence type="ECO:0000256" key="4">
    <source>
        <dbReference type="ARBA" id="ARBA00023002"/>
    </source>
</evidence>
<dbReference type="Gene3D" id="3.30.43.10">
    <property type="entry name" value="Uridine Diphospho-n-acetylenolpyruvylglucosamine Reductase, domain 2"/>
    <property type="match status" value="1"/>
</dbReference>
<feature type="domain" description="FAD-binding PCMH-type" evidence="7">
    <location>
        <begin position="189"/>
        <end position="362"/>
    </location>
</feature>
<dbReference type="InterPro" id="IPR005107">
    <property type="entry name" value="CO_DH_flav_C"/>
</dbReference>
<dbReference type="InterPro" id="IPR016166">
    <property type="entry name" value="FAD-bd_PCMH"/>
</dbReference>
<organism evidence="8 9">
    <name type="scientific">Sinobacterium norvegicum</name>
    <dbReference type="NCBI Taxonomy" id="1641715"/>
    <lineage>
        <taxon>Bacteria</taxon>
        <taxon>Pseudomonadati</taxon>
        <taxon>Pseudomonadota</taxon>
        <taxon>Gammaproteobacteria</taxon>
        <taxon>Cellvibrionales</taxon>
        <taxon>Spongiibacteraceae</taxon>
        <taxon>Sinobacterium</taxon>
    </lineage>
</organism>
<evidence type="ECO:0000256" key="1">
    <source>
        <dbReference type="ARBA" id="ARBA00022630"/>
    </source>
</evidence>
<dbReference type="EMBL" id="CAKLPX010000001">
    <property type="protein sequence ID" value="CAH0991373.1"/>
    <property type="molecule type" value="Genomic_DNA"/>
</dbReference>
<dbReference type="PIRSF" id="PIRSF036557">
    <property type="entry name" value="XdhA_RC"/>
    <property type="match status" value="1"/>
</dbReference>
<dbReference type="Pfam" id="PF01799">
    <property type="entry name" value="Fer2_2"/>
    <property type="match status" value="1"/>
</dbReference>
<dbReference type="InterPro" id="IPR016167">
    <property type="entry name" value="FAD-bd_PCMH_sub1"/>
</dbReference>
<reference evidence="8" key="1">
    <citation type="submission" date="2021-12" db="EMBL/GenBank/DDBJ databases">
        <authorList>
            <person name="Rodrigo-Torres L."/>
            <person name="Arahal R. D."/>
            <person name="Lucena T."/>
        </authorList>
    </citation>
    <scope>NUCLEOTIDE SEQUENCE</scope>
    <source>
        <strain evidence="8">CECT 8267</strain>
    </source>
</reference>
<dbReference type="InterPro" id="IPR002888">
    <property type="entry name" value="2Fe-2S-bd"/>
</dbReference>
<dbReference type="PANTHER" id="PTHR45444:SF3">
    <property type="entry name" value="XANTHINE DEHYDROGENASE"/>
    <property type="match status" value="1"/>
</dbReference>
<dbReference type="InterPro" id="IPR001041">
    <property type="entry name" value="2Fe-2S_ferredoxin-type"/>
</dbReference>
<dbReference type="SUPFAM" id="SSF54292">
    <property type="entry name" value="2Fe-2S ferredoxin-like"/>
    <property type="match status" value="1"/>
</dbReference>
<dbReference type="InterPro" id="IPR036010">
    <property type="entry name" value="2Fe-2S_ferredoxin-like_sf"/>
</dbReference>
<dbReference type="SMART" id="SM01092">
    <property type="entry name" value="CO_deh_flav_C"/>
    <property type="match status" value="1"/>
</dbReference>
<sequence>MIRFLLNNQPQEIEHCDPNMTVLEYLRDELNDTATKEGCASGDCGACTVAFVELVNGELKYRTANSCITFVGNLHGKQLITAAHLKEDQQLHPVQQAMVDQHGSQCGFCTPGIVMSLFALEKRSDSYNRADTLEALSGNLCRCTGYRPIMDAAVQMYEPSADDQFVRNQEHTKKQLSKIANDSAELIELSNGNNHYYAPATLQQALELVRDHPKARLVCGGTDLALEVTQQLKEIPLMIDLSRTAELNSITVDEQQIVIGAARSIDSSVETIKQHYPEFAEMLGRFAAKQVRQQGSFGGNVGNASPIGDIPPVLLALNATLTLKSASDCRDVPTDEFFTGYRQTVLQPNELIAHINIPLPTANSHCKVYKISKRQDDDISAVLAAFNFTIDDNNIVTDARLGFGGMAATPKRATATEQALIGQPFTQASIDSAQTKIADDFQPLSDMRATSDYRLEVSRNLLQKAFVEIALAAKGDNSNTFFVDATQTRICSHA</sequence>
<comment type="caution">
    <text evidence="8">The sequence shown here is derived from an EMBL/GenBank/DDBJ whole genome shotgun (WGS) entry which is preliminary data.</text>
</comment>
<dbReference type="InterPro" id="IPR016208">
    <property type="entry name" value="Ald_Oxase/xanthine_DH-like"/>
</dbReference>
<evidence type="ECO:0000313" key="8">
    <source>
        <dbReference type="EMBL" id="CAH0991373.1"/>
    </source>
</evidence>
<dbReference type="CDD" id="cd00207">
    <property type="entry name" value="fer2"/>
    <property type="match status" value="1"/>
</dbReference>
<dbReference type="Pfam" id="PF00941">
    <property type="entry name" value="FAD_binding_5"/>
    <property type="match status" value="1"/>
</dbReference>
<gene>
    <name evidence="8" type="ORF">SIN8267_01476</name>
</gene>
<protein>
    <recommendedName>
        <fullName evidence="10">Xanthine dehydrogenase</fullName>
    </recommendedName>
</protein>
<dbReference type="PROSITE" id="PS00197">
    <property type="entry name" value="2FE2S_FER_1"/>
    <property type="match status" value="1"/>
</dbReference>
<dbReference type="InterPro" id="IPR016169">
    <property type="entry name" value="FAD-bd_PCMH_sub2"/>
</dbReference>
<dbReference type="PROSITE" id="PS51085">
    <property type="entry name" value="2FE2S_FER_2"/>
    <property type="match status" value="1"/>
</dbReference>
<dbReference type="PANTHER" id="PTHR45444">
    <property type="entry name" value="XANTHINE DEHYDROGENASE"/>
    <property type="match status" value="1"/>
</dbReference>
<dbReference type="Proteomes" id="UP000838100">
    <property type="component" value="Unassembled WGS sequence"/>
</dbReference>
<evidence type="ECO:0000256" key="2">
    <source>
        <dbReference type="ARBA" id="ARBA00022723"/>
    </source>
</evidence>
<keyword evidence="9" id="KW-1185">Reference proteome</keyword>
<dbReference type="SUPFAM" id="SSF47741">
    <property type="entry name" value="CO dehydrogenase ISP C-domain like"/>
    <property type="match status" value="1"/>
</dbReference>
<dbReference type="Gene3D" id="3.30.465.10">
    <property type="match status" value="1"/>
</dbReference>